<dbReference type="Pfam" id="PF00528">
    <property type="entry name" value="BPD_transp_1"/>
    <property type="match status" value="1"/>
</dbReference>
<gene>
    <name evidence="11" type="ORF">DFQ15_1028</name>
</gene>
<reference evidence="11 12" key="1">
    <citation type="submission" date="2018-06" db="EMBL/GenBank/DDBJ databases">
        <title>Genomic Encyclopedia of Type Strains, Phase III (KMG-III): the genomes of soil and plant-associated and newly described type strains.</title>
        <authorList>
            <person name="Whitman W."/>
        </authorList>
    </citation>
    <scope>NUCLEOTIDE SEQUENCE [LARGE SCALE GENOMIC DNA]</scope>
    <source>
        <strain evidence="11 12">CECT 7646</strain>
    </source>
</reference>
<feature type="transmembrane region" description="Helical" evidence="9">
    <location>
        <begin position="118"/>
        <end position="139"/>
    </location>
</feature>
<dbReference type="InterPro" id="IPR005667">
    <property type="entry name" value="Sulph_transpt2"/>
</dbReference>
<dbReference type="InterPro" id="IPR035906">
    <property type="entry name" value="MetI-like_sf"/>
</dbReference>
<keyword evidence="4 9" id="KW-0812">Transmembrane</keyword>
<comment type="caution">
    <text evidence="11">The sequence shown here is derived from an EMBL/GenBank/DDBJ whole genome shotgun (WGS) entry which is preliminary data.</text>
</comment>
<feature type="transmembrane region" description="Helical" evidence="9">
    <location>
        <begin position="151"/>
        <end position="170"/>
    </location>
</feature>
<dbReference type="InterPro" id="IPR000515">
    <property type="entry name" value="MetI-like"/>
</dbReference>
<evidence type="ECO:0000256" key="8">
    <source>
        <dbReference type="ARBA" id="ARBA00025323"/>
    </source>
</evidence>
<organism evidence="11 12">
    <name type="scientific">Xylophilus ampelinus</name>
    <dbReference type="NCBI Taxonomy" id="54067"/>
    <lineage>
        <taxon>Bacteria</taxon>
        <taxon>Pseudomonadati</taxon>
        <taxon>Pseudomonadota</taxon>
        <taxon>Betaproteobacteria</taxon>
        <taxon>Burkholderiales</taxon>
        <taxon>Xylophilus</taxon>
    </lineage>
</organism>
<evidence type="ECO:0000256" key="9">
    <source>
        <dbReference type="RuleBase" id="RU366001"/>
    </source>
</evidence>
<evidence type="ECO:0000259" key="10">
    <source>
        <dbReference type="PROSITE" id="PS50928"/>
    </source>
</evidence>
<dbReference type="NCBIfam" id="TIGR00969">
    <property type="entry name" value="3a0106s02"/>
    <property type="match status" value="1"/>
</dbReference>
<evidence type="ECO:0000256" key="6">
    <source>
        <dbReference type="ARBA" id="ARBA00023032"/>
    </source>
</evidence>
<protein>
    <recommendedName>
        <fullName evidence="9">Sulfate transport system permease protein CysT</fullName>
    </recommendedName>
</protein>
<comment type="function">
    <text evidence="9">Part of the ABC transporter complex (TC 3.A.1.6.1) involved in sulfate/thiosulfate import.</text>
</comment>
<comment type="function">
    <text evidence="8">Part of the ABC transporter complex CysAWTP (TC 3.A.1.6.1) involved in sulfate/thiosulfate import. Probably responsible for the translocation of the substrate across the membrane.</text>
</comment>
<dbReference type="InterPro" id="IPR011865">
    <property type="entry name" value="CysT_permease"/>
</dbReference>
<dbReference type="SUPFAM" id="SSF161098">
    <property type="entry name" value="MetI-like"/>
    <property type="match status" value="1"/>
</dbReference>
<evidence type="ECO:0000256" key="3">
    <source>
        <dbReference type="ARBA" id="ARBA00022448"/>
    </source>
</evidence>
<evidence type="ECO:0000313" key="11">
    <source>
        <dbReference type="EMBL" id="PYE79280.1"/>
    </source>
</evidence>
<dbReference type="RefSeq" id="WP_110464276.1">
    <property type="nucleotide sequence ID" value="NZ_JAMOFZ010000001.1"/>
</dbReference>
<evidence type="ECO:0000313" key="12">
    <source>
        <dbReference type="Proteomes" id="UP000247540"/>
    </source>
</evidence>
<keyword evidence="5 9" id="KW-1133">Transmembrane helix</keyword>
<dbReference type="PROSITE" id="PS50928">
    <property type="entry name" value="ABC_TM1"/>
    <property type="match status" value="1"/>
</dbReference>
<dbReference type="EMBL" id="QJTC01000002">
    <property type="protein sequence ID" value="PYE79280.1"/>
    <property type="molecule type" value="Genomic_DNA"/>
</dbReference>
<comment type="similarity">
    <text evidence="9">Belongs to the binding-protein-dependent transport system permease family. CysTW subfamily.</text>
</comment>
<keyword evidence="6 9" id="KW-0764">Sulfate transport</keyword>
<dbReference type="CDD" id="cd06261">
    <property type="entry name" value="TM_PBP2"/>
    <property type="match status" value="1"/>
</dbReference>
<keyword evidence="7 9" id="KW-0472">Membrane</keyword>
<dbReference type="PANTHER" id="PTHR30406">
    <property type="entry name" value="SULFATE TRANSPORT SYSTEM PERMEASE PROTEIN"/>
    <property type="match status" value="1"/>
</dbReference>
<dbReference type="PANTHER" id="PTHR30406:SF8">
    <property type="entry name" value="SULFATE TRANSPORT SYSTEM PERMEASE PROTEIN CYST"/>
    <property type="match status" value="1"/>
</dbReference>
<proteinExistence type="inferred from homology"/>
<dbReference type="NCBIfam" id="TIGR02139">
    <property type="entry name" value="permease_CysT"/>
    <property type="match status" value="1"/>
</dbReference>
<dbReference type="GO" id="GO:0015419">
    <property type="term" value="F:ABC-type sulfate transporter activity"/>
    <property type="evidence" value="ECO:0007669"/>
    <property type="project" value="UniProtKB-UniRule"/>
</dbReference>
<evidence type="ECO:0000256" key="4">
    <source>
        <dbReference type="ARBA" id="ARBA00022692"/>
    </source>
</evidence>
<feature type="transmembrane region" description="Helical" evidence="9">
    <location>
        <begin position="202"/>
        <end position="222"/>
    </location>
</feature>
<name>A0A318SQG6_9BURK</name>
<feature type="transmembrane region" description="Helical" evidence="9">
    <location>
        <begin position="72"/>
        <end position="98"/>
    </location>
</feature>
<sequence length="292" mass="31060">MSAAATAVPQPAVPGCRRGAKRVLPGFGLTLGYTVFYLGIVVLVPLSALVLRSFSLTGEQFWAAVTSPRVLASYRLTFGASLFAALVNLVFGLLLAWVLVRYKFPGKKIVDALVDLPFALPTAVAGISLTAILAGNGWIGRYLEPMGIKLAFTPAGVVIALIFIGLPFVVRTVQPVLEDTEQELEEAATSLGATRLQTFTKVIFPAIAPALLTGFAMAFARAIGEYGSVIFIAGNMPMISEITPLIIIGKLEQYDYAGATAVAVVMLVISFVLLLVINGLQSWQRKRAGMPT</sequence>
<feature type="transmembrane region" description="Helical" evidence="9">
    <location>
        <begin position="31"/>
        <end position="51"/>
    </location>
</feature>
<feature type="domain" description="ABC transmembrane type-1" evidence="10">
    <location>
        <begin position="74"/>
        <end position="277"/>
    </location>
</feature>
<dbReference type="Proteomes" id="UP000247540">
    <property type="component" value="Unassembled WGS sequence"/>
</dbReference>
<dbReference type="Gene3D" id="1.10.3720.10">
    <property type="entry name" value="MetI-like"/>
    <property type="match status" value="1"/>
</dbReference>
<dbReference type="FunFam" id="1.10.3720.10:FF:000004">
    <property type="entry name" value="Sulfate transport system permease protein CysT"/>
    <property type="match status" value="1"/>
</dbReference>
<evidence type="ECO:0000256" key="7">
    <source>
        <dbReference type="ARBA" id="ARBA00023136"/>
    </source>
</evidence>
<dbReference type="OrthoDB" id="9804629at2"/>
<feature type="transmembrane region" description="Helical" evidence="9">
    <location>
        <begin position="229"/>
        <end position="248"/>
    </location>
</feature>
<feature type="transmembrane region" description="Helical" evidence="9">
    <location>
        <begin position="254"/>
        <end position="277"/>
    </location>
</feature>
<comment type="subcellular location">
    <subcellularLocation>
        <location evidence="1">Cell membrane</location>
        <topology evidence="1">Multi-pass membrane protein</topology>
    </subcellularLocation>
</comment>
<evidence type="ECO:0000256" key="2">
    <source>
        <dbReference type="ARBA" id="ARBA00011779"/>
    </source>
</evidence>
<dbReference type="GO" id="GO:0005886">
    <property type="term" value="C:plasma membrane"/>
    <property type="evidence" value="ECO:0007669"/>
    <property type="project" value="UniProtKB-SubCell"/>
</dbReference>
<keyword evidence="12" id="KW-1185">Reference proteome</keyword>
<comment type="subunit">
    <text evidence="2">The complex is composed of two ATP-binding proteins (CysA), two transmembrane proteins (CysT and CysW) and a solute-binding protein (CysP).</text>
</comment>
<evidence type="ECO:0000256" key="1">
    <source>
        <dbReference type="ARBA" id="ARBA00004651"/>
    </source>
</evidence>
<evidence type="ECO:0000256" key="5">
    <source>
        <dbReference type="ARBA" id="ARBA00022989"/>
    </source>
</evidence>
<accession>A0A318SQG6</accession>
<keyword evidence="3 9" id="KW-0813">Transport</keyword>
<dbReference type="AlphaFoldDB" id="A0A318SQG6"/>